<dbReference type="Pfam" id="PF00534">
    <property type="entry name" value="Glycos_transf_1"/>
    <property type="match status" value="1"/>
</dbReference>
<reference evidence="3 4" key="1">
    <citation type="journal article" date="2019" name="Int. J. Syst. Evol. Microbiol.">
        <title>The Global Catalogue of Microorganisms (GCM) 10K type strain sequencing project: providing services to taxonomists for standard genome sequencing and annotation.</title>
        <authorList>
            <consortium name="The Broad Institute Genomics Platform"/>
            <consortium name="The Broad Institute Genome Sequencing Center for Infectious Disease"/>
            <person name="Wu L."/>
            <person name="Ma J."/>
        </authorList>
    </citation>
    <scope>NUCLEOTIDE SEQUENCE [LARGE SCALE GENOMIC DNA]</scope>
    <source>
        <strain evidence="3 4">JCM 14969</strain>
    </source>
</reference>
<dbReference type="SUPFAM" id="SSF53756">
    <property type="entry name" value="UDP-Glycosyltransferase/glycogen phosphorylase"/>
    <property type="match status" value="1"/>
</dbReference>
<dbReference type="InterPro" id="IPR001296">
    <property type="entry name" value="Glyco_trans_1"/>
</dbReference>
<accession>A0ABN2DV83</accession>
<dbReference type="EMBL" id="BAAAOS010000032">
    <property type="protein sequence ID" value="GAA1587803.1"/>
    <property type="molecule type" value="Genomic_DNA"/>
</dbReference>
<evidence type="ECO:0000256" key="1">
    <source>
        <dbReference type="ARBA" id="ARBA00022679"/>
    </source>
</evidence>
<proteinExistence type="predicted"/>
<organism evidence="3 4">
    <name type="scientific">Kribbella sancticallisti</name>
    <dbReference type="NCBI Taxonomy" id="460087"/>
    <lineage>
        <taxon>Bacteria</taxon>
        <taxon>Bacillati</taxon>
        <taxon>Actinomycetota</taxon>
        <taxon>Actinomycetes</taxon>
        <taxon>Propionibacteriales</taxon>
        <taxon>Kribbellaceae</taxon>
        <taxon>Kribbella</taxon>
    </lineage>
</organism>
<sequence length="319" mass="35622">MRILAWHVHAAWMTSFVQGPHEYYVPVLPDRGPDGKGRAQTYQWPDSVRELTPDQLQTADFDVAVLQRPAELELFQRWTGRALGRRGVPAVYVEHNTPRGDVAEWQHPLSARADIPVVHVTEFNRTMWDNGIAPAVVIEHGVPDYGYRYVGDRDSLVVSVNEPVRRWRVAGTDLVATIAGQVPVSLYGMGTDQLATRITSGLDLVDDLTQGELHERMGRHFAYLHPYRWTSLGLSLIEAMTLGLPVLVVGATAAYEAVPAGAGVVSASPERLVETARRWRADPHEARETGLAARAHAVRQFGLGRFLDDWDRLLKEICR</sequence>
<protein>
    <submittedName>
        <fullName evidence="3">Glycosyltransferase</fullName>
    </submittedName>
</protein>
<evidence type="ECO:0000259" key="2">
    <source>
        <dbReference type="Pfam" id="PF00534"/>
    </source>
</evidence>
<evidence type="ECO:0000313" key="4">
    <source>
        <dbReference type="Proteomes" id="UP001500393"/>
    </source>
</evidence>
<dbReference type="Proteomes" id="UP001500393">
    <property type="component" value="Unassembled WGS sequence"/>
</dbReference>
<gene>
    <name evidence="3" type="ORF">GCM10009789_46650</name>
</gene>
<keyword evidence="1" id="KW-0808">Transferase</keyword>
<comment type="caution">
    <text evidence="3">The sequence shown here is derived from an EMBL/GenBank/DDBJ whole genome shotgun (WGS) entry which is preliminary data.</text>
</comment>
<name>A0ABN2DV83_9ACTN</name>
<feature type="domain" description="Glycosyl transferase family 1" evidence="2">
    <location>
        <begin position="210"/>
        <end position="294"/>
    </location>
</feature>
<dbReference type="Gene3D" id="3.40.50.2000">
    <property type="entry name" value="Glycogen Phosphorylase B"/>
    <property type="match status" value="1"/>
</dbReference>
<dbReference type="RefSeq" id="WP_344217270.1">
    <property type="nucleotide sequence ID" value="NZ_BAAAOS010000032.1"/>
</dbReference>
<evidence type="ECO:0000313" key="3">
    <source>
        <dbReference type="EMBL" id="GAA1587803.1"/>
    </source>
</evidence>
<keyword evidence="4" id="KW-1185">Reference proteome</keyword>